<organism evidence="14 15">
    <name type="scientific">Strigamia maritima</name>
    <name type="common">European centipede</name>
    <name type="synonym">Geophilus maritimus</name>
    <dbReference type="NCBI Taxonomy" id="126957"/>
    <lineage>
        <taxon>Eukaryota</taxon>
        <taxon>Metazoa</taxon>
        <taxon>Ecdysozoa</taxon>
        <taxon>Arthropoda</taxon>
        <taxon>Myriapoda</taxon>
        <taxon>Chilopoda</taxon>
        <taxon>Pleurostigmophora</taxon>
        <taxon>Geophilomorpha</taxon>
        <taxon>Linotaeniidae</taxon>
        <taxon>Strigamia</taxon>
    </lineage>
</organism>
<dbReference type="InterPro" id="IPR001873">
    <property type="entry name" value="ENaC"/>
</dbReference>
<comment type="similarity">
    <text evidence="2 12">Belongs to the amiloride-sensitive sodium channel (TC 1.A.6) family.</text>
</comment>
<keyword evidence="6 13" id="KW-1133">Transmembrane helix</keyword>
<keyword evidence="15" id="KW-1185">Reference proteome</keyword>
<evidence type="ECO:0000256" key="10">
    <source>
        <dbReference type="ARBA" id="ARBA00023201"/>
    </source>
</evidence>
<reference evidence="15" key="1">
    <citation type="submission" date="2011-05" db="EMBL/GenBank/DDBJ databases">
        <authorList>
            <person name="Richards S.R."/>
            <person name="Qu J."/>
            <person name="Jiang H."/>
            <person name="Jhangiani S.N."/>
            <person name="Agravi P."/>
            <person name="Goodspeed R."/>
            <person name="Gross S."/>
            <person name="Mandapat C."/>
            <person name="Jackson L."/>
            <person name="Mathew T."/>
            <person name="Pu L."/>
            <person name="Thornton R."/>
            <person name="Saada N."/>
            <person name="Wilczek-Boney K.B."/>
            <person name="Lee S."/>
            <person name="Kovar C."/>
            <person name="Wu Y."/>
            <person name="Scherer S.E."/>
            <person name="Worley K.C."/>
            <person name="Muzny D.M."/>
            <person name="Gibbs R."/>
        </authorList>
    </citation>
    <scope>NUCLEOTIDE SEQUENCE</scope>
    <source>
        <strain evidence="15">Brora</strain>
    </source>
</reference>
<evidence type="ECO:0000256" key="13">
    <source>
        <dbReference type="SAM" id="Phobius"/>
    </source>
</evidence>
<dbReference type="GO" id="GO:0016020">
    <property type="term" value="C:membrane"/>
    <property type="evidence" value="ECO:0007669"/>
    <property type="project" value="UniProtKB-SubCell"/>
</dbReference>
<keyword evidence="11 12" id="KW-0407">Ion channel</keyword>
<evidence type="ECO:0000256" key="3">
    <source>
        <dbReference type="ARBA" id="ARBA00022448"/>
    </source>
</evidence>
<keyword evidence="3 12" id="KW-0813">Transport</keyword>
<evidence type="ECO:0000256" key="9">
    <source>
        <dbReference type="ARBA" id="ARBA00023136"/>
    </source>
</evidence>
<evidence type="ECO:0000256" key="11">
    <source>
        <dbReference type="ARBA" id="ARBA00023303"/>
    </source>
</evidence>
<proteinExistence type="inferred from homology"/>
<evidence type="ECO:0000256" key="1">
    <source>
        <dbReference type="ARBA" id="ARBA00004141"/>
    </source>
</evidence>
<evidence type="ECO:0000313" key="15">
    <source>
        <dbReference type="Proteomes" id="UP000014500"/>
    </source>
</evidence>
<keyword evidence="4 12" id="KW-0894">Sodium channel</keyword>
<evidence type="ECO:0000256" key="8">
    <source>
        <dbReference type="ARBA" id="ARBA00023065"/>
    </source>
</evidence>
<evidence type="ECO:0000256" key="6">
    <source>
        <dbReference type="ARBA" id="ARBA00022989"/>
    </source>
</evidence>
<dbReference type="HOGENOM" id="CLU_1463090_0_0_1"/>
<sequence length="202" mass="24106">MREAWTIGHETRHETRRDMQLTMQHPERILGKFRHQRKQRDQLKQVVRNVISKNCEIDFGMDEYQDLINPDLSEKVRFMWTLIVLFCFFVCCYQIVDRIQHYLTYPVAVDIAMDEVVTYTPPSLKACSAENDFVANFLRSKTWNHIICAMPLWWIWGQNLNTSYDKVWQFENYSNTIKNVTFKKVPQHNNFSVVIPQALVLV</sequence>
<accession>T1J8W0</accession>
<name>T1J8W0_STRMM</name>
<keyword evidence="9 13" id="KW-0472">Membrane</keyword>
<dbReference type="AlphaFoldDB" id="T1J8W0"/>
<dbReference type="Pfam" id="PF00858">
    <property type="entry name" value="ASC"/>
    <property type="match status" value="1"/>
</dbReference>
<comment type="subcellular location">
    <subcellularLocation>
        <location evidence="1">Membrane</location>
        <topology evidence="1">Multi-pass membrane protein</topology>
    </subcellularLocation>
</comment>
<keyword evidence="5 12" id="KW-0812">Transmembrane</keyword>
<dbReference type="PhylomeDB" id="T1J8W0"/>
<evidence type="ECO:0000256" key="2">
    <source>
        <dbReference type="ARBA" id="ARBA00007193"/>
    </source>
</evidence>
<dbReference type="Proteomes" id="UP000014500">
    <property type="component" value="Unassembled WGS sequence"/>
</dbReference>
<reference evidence="14" key="2">
    <citation type="submission" date="2015-02" db="UniProtKB">
        <authorList>
            <consortium name="EnsemblMetazoa"/>
        </authorList>
    </citation>
    <scope>IDENTIFICATION</scope>
</reference>
<dbReference type="GO" id="GO:0005272">
    <property type="term" value="F:sodium channel activity"/>
    <property type="evidence" value="ECO:0007669"/>
    <property type="project" value="UniProtKB-KW"/>
</dbReference>
<protein>
    <submittedName>
        <fullName evidence="14">Uncharacterized protein</fullName>
    </submittedName>
</protein>
<evidence type="ECO:0000256" key="7">
    <source>
        <dbReference type="ARBA" id="ARBA00023053"/>
    </source>
</evidence>
<evidence type="ECO:0000256" key="5">
    <source>
        <dbReference type="ARBA" id="ARBA00022692"/>
    </source>
</evidence>
<keyword evidence="8 12" id="KW-0406">Ion transport</keyword>
<keyword evidence="10 12" id="KW-0739">Sodium transport</keyword>
<evidence type="ECO:0000256" key="4">
    <source>
        <dbReference type="ARBA" id="ARBA00022461"/>
    </source>
</evidence>
<evidence type="ECO:0000256" key="12">
    <source>
        <dbReference type="RuleBase" id="RU000679"/>
    </source>
</evidence>
<keyword evidence="7" id="KW-0915">Sodium</keyword>
<evidence type="ECO:0000313" key="14">
    <source>
        <dbReference type="EnsemblMetazoa" id="SMAR010150-PA"/>
    </source>
</evidence>
<feature type="transmembrane region" description="Helical" evidence="13">
    <location>
        <begin position="78"/>
        <end position="96"/>
    </location>
</feature>
<dbReference type="EMBL" id="JH431967">
    <property type="status" value="NOT_ANNOTATED_CDS"/>
    <property type="molecule type" value="Genomic_DNA"/>
</dbReference>
<dbReference type="EnsemblMetazoa" id="SMAR010150-RA">
    <property type="protein sequence ID" value="SMAR010150-PA"/>
    <property type="gene ID" value="SMAR010150"/>
</dbReference>